<comment type="caution">
    <text evidence="1">The sequence shown here is derived from an EMBL/GenBank/DDBJ whole genome shotgun (WGS) entry which is preliminary data.</text>
</comment>
<accession>A0ACB7TFW5</accession>
<proteinExistence type="predicted"/>
<sequence>MHLVRPSCEAPEVVPYVPNILVIKAMLPKNVGIVVKPWTQVEGHARDVYTGHGRRLFRRADGDLLVFMGVKETLYECSTRQVCSGMLGGPHQTSVSSKYVGYWTRLFPETTCDVTEMFEKDTQRHPRKTPGACTSEEARHREVDQGAIDTREYSALFGQDLDDSGEASPVFSHRLLGCSLRNHPRDKKLHSLTQLYVIEAKRTVGRLRASKTLPYMGECQVRLPRTTVNTVLGHGKV</sequence>
<gene>
    <name evidence="1" type="ORF">HPB50_010082</name>
</gene>
<keyword evidence="2" id="KW-1185">Reference proteome</keyword>
<dbReference type="EMBL" id="CM023481">
    <property type="protein sequence ID" value="KAH6945820.1"/>
    <property type="molecule type" value="Genomic_DNA"/>
</dbReference>
<evidence type="ECO:0000313" key="2">
    <source>
        <dbReference type="Proteomes" id="UP000821845"/>
    </source>
</evidence>
<evidence type="ECO:0000313" key="1">
    <source>
        <dbReference type="EMBL" id="KAH6945820.1"/>
    </source>
</evidence>
<dbReference type="Proteomes" id="UP000821845">
    <property type="component" value="Chromosome 1"/>
</dbReference>
<protein>
    <submittedName>
        <fullName evidence="1">Uncharacterized protein</fullName>
    </submittedName>
</protein>
<name>A0ACB7TFW5_HYAAI</name>
<organism evidence="1 2">
    <name type="scientific">Hyalomma asiaticum</name>
    <name type="common">Tick</name>
    <dbReference type="NCBI Taxonomy" id="266040"/>
    <lineage>
        <taxon>Eukaryota</taxon>
        <taxon>Metazoa</taxon>
        <taxon>Ecdysozoa</taxon>
        <taxon>Arthropoda</taxon>
        <taxon>Chelicerata</taxon>
        <taxon>Arachnida</taxon>
        <taxon>Acari</taxon>
        <taxon>Parasitiformes</taxon>
        <taxon>Ixodida</taxon>
        <taxon>Ixodoidea</taxon>
        <taxon>Ixodidae</taxon>
        <taxon>Hyalomminae</taxon>
        <taxon>Hyalomma</taxon>
    </lineage>
</organism>
<reference evidence="1" key="1">
    <citation type="submission" date="2020-05" db="EMBL/GenBank/DDBJ databases">
        <title>Large-scale comparative analyses of tick genomes elucidate their genetic diversity and vector capacities.</title>
        <authorList>
            <person name="Jia N."/>
            <person name="Wang J."/>
            <person name="Shi W."/>
            <person name="Du L."/>
            <person name="Sun Y."/>
            <person name="Zhan W."/>
            <person name="Jiang J."/>
            <person name="Wang Q."/>
            <person name="Zhang B."/>
            <person name="Ji P."/>
            <person name="Sakyi L.B."/>
            <person name="Cui X."/>
            <person name="Yuan T."/>
            <person name="Jiang B."/>
            <person name="Yang W."/>
            <person name="Lam T.T.-Y."/>
            <person name="Chang Q."/>
            <person name="Ding S."/>
            <person name="Wang X."/>
            <person name="Zhu J."/>
            <person name="Ruan X."/>
            <person name="Zhao L."/>
            <person name="Wei J."/>
            <person name="Que T."/>
            <person name="Du C."/>
            <person name="Cheng J."/>
            <person name="Dai P."/>
            <person name="Han X."/>
            <person name="Huang E."/>
            <person name="Gao Y."/>
            <person name="Liu J."/>
            <person name="Shao H."/>
            <person name="Ye R."/>
            <person name="Li L."/>
            <person name="Wei W."/>
            <person name="Wang X."/>
            <person name="Wang C."/>
            <person name="Yang T."/>
            <person name="Huo Q."/>
            <person name="Li W."/>
            <person name="Guo W."/>
            <person name="Chen H."/>
            <person name="Zhou L."/>
            <person name="Ni X."/>
            <person name="Tian J."/>
            <person name="Zhou Y."/>
            <person name="Sheng Y."/>
            <person name="Liu T."/>
            <person name="Pan Y."/>
            <person name="Xia L."/>
            <person name="Li J."/>
            <person name="Zhao F."/>
            <person name="Cao W."/>
        </authorList>
    </citation>
    <scope>NUCLEOTIDE SEQUENCE</scope>
    <source>
        <strain evidence="1">Hyas-2018</strain>
    </source>
</reference>